<dbReference type="Gramene" id="EFJ11135">
    <property type="protein sequence ID" value="EFJ11135"/>
    <property type="gene ID" value="SELMODRAFT_426545"/>
</dbReference>
<dbReference type="eggNOG" id="KOG0242">
    <property type="taxonomic scope" value="Eukaryota"/>
</dbReference>
<name>D8SWQ3_SELML</name>
<proteinExistence type="predicted"/>
<evidence type="ECO:0000313" key="5">
    <source>
        <dbReference type="Proteomes" id="UP000001514"/>
    </source>
</evidence>
<feature type="domain" description="NPK1-activating kinesin-like protein C-terminal" evidence="3">
    <location>
        <begin position="134"/>
        <end position="184"/>
    </location>
</feature>
<keyword evidence="5" id="KW-1185">Reference proteome</keyword>
<reference evidence="4 5" key="1">
    <citation type="journal article" date="2011" name="Science">
        <title>The Selaginella genome identifies genetic changes associated with the evolution of vascular plants.</title>
        <authorList>
            <person name="Banks J.A."/>
            <person name="Nishiyama T."/>
            <person name="Hasebe M."/>
            <person name="Bowman J.L."/>
            <person name="Gribskov M."/>
            <person name="dePamphilis C."/>
            <person name="Albert V.A."/>
            <person name="Aono N."/>
            <person name="Aoyama T."/>
            <person name="Ambrose B.A."/>
            <person name="Ashton N.W."/>
            <person name="Axtell M.J."/>
            <person name="Barker E."/>
            <person name="Barker M.S."/>
            <person name="Bennetzen J.L."/>
            <person name="Bonawitz N.D."/>
            <person name="Chapple C."/>
            <person name="Cheng C."/>
            <person name="Correa L.G."/>
            <person name="Dacre M."/>
            <person name="DeBarry J."/>
            <person name="Dreyer I."/>
            <person name="Elias M."/>
            <person name="Engstrom E.M."/>
            <person name="Estelle M."/>
            <person name="Feng L."/>
            <person name="Finet C."/>
            <person name="Floyd S.K."/>
            <person name="Frommer W.B."/>
            <person name="Fujita T."/>
            <person name="Gramzow L."/>
            <person name="Gutensohn M."/>
            <person name="Harholt J."/>
            <person name="Hattori M."/>
            <person name="Heyl A."/>
            <person name="Hirai T."/>
            <person name="Hiwatashi Y."/>
            <person name="Ishikawa M."/>
            <person name="Iwata M."/>
            <person name="Karol K.G."/>
            <person name="Koehler B."/>
            <person name="Kolukisaoglu U."/>
            <person name="Kubo M."/>
            <person name="Kurata T."/>
            <person name="Lalonde S."/>
            <person name="Li K."/>
            <person name="Li Y."/>
            <person name="Litt A."/>
            <person name="Lyons E."/>
            <person name="Manning G."/>
            <person name="Maruyama T."/>
            <person name="Michael T.P."/>
            <person name="Mikami K."/>
            <person name="Miyazaki S."/>
            <person name="Morinaga S."/>
            <person name="Murata T."/>
            <person name="Mueller-Roeber B."/>
            <person name="Nelson D.R."/>
            <person name="Obara M."/>
            <person name="Oguri Y."/>
            <person name="Olmstead R.G."/>
            <person name="Onodera N."/>
            <person name="Petersen B.L."/>
            <person name="Pils B."/>
            <person name="Prigge M."/>
            <person name="Rensing S.A."/>
            <person name="Riano-Pachon D.M."/>
            <person name="Roberts A.W."/>
            <person name="Sato Y."/>
            <person name="Scheller H.V."/>
            <person name="Schulz B."/>
            <person name="Schulz C."/>
            <person name="Shakirov E.V."/>
            <person name="Shibagaki N."/>
            <person name="Shinohara N."/>
            <person name="Shippen D.E."/>
            <person name="Soerensen I."/>
            <person name="Sotooka R."/>
            <person name="Sugimoto N."/>
            <person name="Sugita M."/>
            <person name="Sumikawa N."/>
            <person name="Tanurdzic M."/>
            <person name="Theissen G."/>
            <person name="Ulvskov P."/>
            <person name="Wakazuki S."/>
            <person name="Weng J.K."/>
            <person name="Willats W.W."/>
            <person name="Wipf D."/>
            <person name="Wolf P.G."/>
            <person name="Yang L."/>
            <person name="Zimmer A.D."/>
            <person name="Zhu Q."/>
            <person name="Mitros T."/>
            <person name="Hellsten U."/>
            <person name="Loque D."/>
            <person name="Otillar R."/>
            <person name="Salamov A."/>
            <person name="Schmutz J."/>
            <person name="Shapiro H."/>
            <person name="Lindquist E."/>
            <person name="Lucas S."/>
            <person name="Rokhsar D."/>
            <person name="Grigoriev I.V."/>
        </authorList>
    </citation>
    <scope>NUCLEOTIDE SEQUENCE [LARGE SCALE GENOMIC DNA]</scope>
</reference>
<protein>
    <recommendedName>
        <fullName evidence="3">NPK1-activating kinesin-like protein C-terminal domain-containing protein</fullName>
    </recommendedName>
</protein>
<dbReference type="GO" id="GO:0005874">
    <property type="term" value="C:microtubule"/>
    <property type="evidence" value="ECO:0007669"/>
    <property type="project" value="UniProtKB-KW"/>
</dbReference>
<dbReference type="KEGG" id="smo:SELMODRAFT_426545"/>
<dbReference type="EMBL" id="GL377649">
    <property type="protein sequence ID" value="EFJ11135.1"/>
    <property type="molecule type" value="Genomic_DNA"/>
</dbReference>
<evidence type="ECO:0000256" key="2">
    <source>
        <dbReference type="SAM" id="MobiDB-lite"/>
    </source>
</evidence>
<dbReference type="Pfam" id="PF11995">
    <property type="entry name" value="DUF3490"/>
    <property type="match status" value="1"/>
</dbReference>
<dbReference type="AlphaFoldDB" id="D8SWQ3"/>
<gene>
    <name evidence="4" type="ORF">SELMODRAFT_426545</name>
</gene>
<dbReference type="STRING" id="88036.D8SWQ3"/>
<dbReference type="InParanoid" id="D8SWQ3"/>
<organism evidence="5">
    <name type="scientific">Selaginella moellendorffii</name>
    <name type="common">Spikemoss</name>
    <dbReference type="NCBI Taxonomy" id="88036"/>
    <lineage>
        <taxon>Eukaryota</taxon>
        <taxon>Viridiplantae</taxon>
        <taxon>Streptophyta</taxon>
        <taxon>Embryophyta</taxon>
        <taxon>Tracheophyta</taxon>
        <taxon>Lycopodiopsida</taxon>
        <taxon>Selaginellales</taxon>
        <taxon>Selaginellaceae</taxon>
        <taxon>Selaginella</taxon>
    </lineage>
</organism>
<dbReference type="HOGENOM" id="CLU_1456830_0_0_1"/>
<keyword evidence="1" id="KW-0493">Microtubule</keyword>
<feature type="region of interest" description="Disordered" evidence="2">
    <location>
        <begin position="59"/>
        <end position="83"/>
    </location>
</feature>
<accession>D8SWQ3</accession>
<dbReference type="InterPro" id="IPR021881">
    <property type="entry name" value="NACK_C"/>
</dbReference>
<evidence type="ECO:0000259" key="3">
    <source>
        <dbReference type="Pfam" id="PF11995"/>
    </source>
</evidence>
<sequence length="186" mass="21199">MVSNISFVQSPMSSTPGRLWSAHPLLPLTGGTLLEDFSSRDQALRSIALSRAERFSRHTKISRQPLESAASTSTKKSRRTATLDQRCRKTSVADNIKSIRAYVTELKERVDKLNIKGGISSARCWSWNPTTLAFKKQRMQIIELWDVCQVSIIHRTCTSEETLPTLEVEFRRLLWVQEEFAKNDSD</sequence>
<evidence type="ECO:0000313" key="4">
    <source>
        <dbReference type="EMBL" id="EFJ11135.1"/>
    </source>
</evidence>
<dbReference type="Proteomes" id="UP000001514">
    <property type="component" value="Unassembled WGS sequence"/>
</dbReference>
<evidence type="ECO:0000256" key="1">
    <source>
        <dbReference type="ARBA" id="ARBA00022701"/>
    </source>
</evidence>